<reference evidence="2" key="1">
    <citation type="submission" date="2024-06" db="EMBL/GenBank/DDBJ databases">
        <authorList>
            <person name="Liu X."/>
            <person name="Lenzi L."/>
            <person name="Haldenby T S."/>
            <person name="Uol C."/>
        </authorList>
    </citation>
    <scope>NUCLEOTIDE SEQUENCE</scope>
</reference>
<protein>
    <submittedName>
        <fullName evidence="2">Uncharacterized protein</fullName>
    </submittedName>
</protein>
<organism evidence="2 3">
    <name type="scientific">Calicophoron daubneyi</name>
    <name type="common">Rumen fluke</name>
    <name type="synonym">Paramphistomum daubneyi</name>
    <dbReference type="NCBI Taxonomy" id="300641"/>
    <lineage>
        <taxon>Eukaryota</taxon>
        <taxon>Metazoa</taxon>
        <taxon>Spiralia</taxon>
        <taxon>Lophotrochozoa</taxon>
        <taxon>Platyhelminthes</taxon>
        <taxon>Trematoda</taxon>
        <taxon>Digenea</taxon>
        <taxon>Plagiorchiida</taxon>
        <taxon>Pronocephalata</taxon>
        <taxon>Paramphistomoidea</taxon>
        <taxon>Paramphistomidae</taxon>
        <taxon>Calicophoron</taxon>
    </lineage>
</organism>
<feature type="region of interest" description="Disordered" evidence="1">
    <location>
        <begin position="36"/>
        <end position="150"/>
    </location>
</feature>
<gene>
    <name evidence="2" type="ORF">CDAUBV1_LOCUS2852</name>
</gene>
<evidence type="ECO:0000313" key="3">
    <source>
        <dbReference type="Proteomes" id="UP001497525"/>
    </source>
</evidence>
<name>A0AAV2T3C7_CALDB</name>
<dbReference type="AlphaFoldDB" id="A0AAV2T3C7"/>
<sequence>MTPAPINTYSRMSNQYFVPYFPCYAGDVGSYSDVNNSNQTVNANNKQEPATTEYGTAKGDSDFTKLHGASHGDNQSVRSYTPPVKKRCLQNTLSNSASPPVPRESVVAGNETYKDSGEANDRNDSEQKSDNQTKEQSVPDTTNVNPWSSLLHWGRNNTNIHL</sequence>
<evidence type="ECO:0000313" key="2">
    <source>
        <dbReference type="EMBL" id="CAL5130682.1"/>
    </source>
</evidence>
<dbReference type="EMBL" id="CAXLJL010000069">
    <property type="protein sequence ID" value="CAL5130682.1"/>
    <property type="molecule type" value="Genomic_DNA"/>
</dbReference>
<feature type="compositionally biased region" description="Polar residues" evidence="1">
    <location>
        <begin position="134"/>
        <end position="148"/>
    </location>
</feature>
<feature type="compositionally biased region" description="Basic and acidic residues" evidence="1">
    <location>
        <begin position="112"/>
        <end position="133"/>
    </location>
</feature>
<feature type="compositionally biased region" description="Low complexity" evidence="1">
    <location>
        <begin position="36"/>
        <end position="45"/>
    </location>
</feature>
<dbReference type="Proteomes" id="UP001497525">
    <property type="component" value="Unassembled WGS sequence"/>
</dbReference>
<comment type="caution">
    <text evidence="2">The sequence shown here is derived from an EMBL/GenBank/DDBJ whole genome shotgun (WGS) entry which is preliminary data.</text>
</comment>
<proteinExistence type="predicted"/>
<evidence type="ECO:0000256" key="1">
    <source>
        <dbReference type="SAM" id="MobiDB-lite"/>
    </source>
</evidence>
<feature type="compositionally biased region" description="Polar residues" evidence="1">
    <location>
        <begin position="89"/>
        <end position="98"/>
    </location>
</feature>
<accession>A0AAV2T3C7</accession>